<dbReference type="PANTHER" id="PTHR35371:SF1">
    <property type="entry name" value="BLR7753 PROTEIN"/>
    <property type="match status" value="1"/>
</dbReference>
<feature type="transmembrane region" description="Helical" evidence="5">
    <location>
        <begin position="137"/>
        <end position="155"/>
    </location>
</feature>
<comment type="subcellular location">
    <subcellularLocation>
        <location evidence="1">Membrane</location>
    </subcellularLocation>
</comment>
<evidence type="ECO:0000256" key="3">
    <source>
        <dbReference type="ARBA" id="ARBA00022989"/>
    </source>
</evidence>
<feature type="transmembrane region" description="Helical" evidence="5">
    <location>
        <begin position="27"/>
        <end position="43"/>
    </location>
</feature>
<evidence type="ECO:0000256" key="2">
    <source>
        <dbReference type="ARBA" id="ARBA00022692"/>
    </source>
</evidence>
<keyword evidence="4 5" id="KW-0472">Membrane</keyword>
<dbReference type="EMBL" id="KE361647">
    <property type="protein sequence ID" value="EPQ26103.1"/>
    <property type="molecule type" value="Genomic_DNA"/>
</dbReference>
<gene>
    <name evidence="6" type="ORF">PFL1_06311</name>
</gene>
<evidence type="ECO:0000256" key="5">
    <source>
        <dbReference type="SAM" id="Phobius"/>
    </source>
</evidence>
<keyword evidence="3 5" id="KW-1133">Transmembrane helix</keyword>
<dbReference type="eggNOG" id="ENOG502S7P4">
    <property type="taxonomic scope" value="Eukaryota"/>
</dbReference>
<evidence type="ECO:0000256" key="1">
    <source>
        <dbReference type="ARBA" id="ARBA00004370"/>
    </source>
</evidence>
<dbReference type="RefSeq" id="XP_007882043.1">
    <property type="nucleotide sequence ID" value="XM_007883852.1"/>
</dbReference>
<reference evidence="6 7" key="1">
    <citation type="journal article" date="2013" name="Plant Cell">
        <title>The transition from a phytopathogenic smut ancestor to an anamorphic biocontrol agent deciphered by comparative whole-genome analysis.</title>
        <authorList>
            <person name="Lefebvre F."/>
            <person name="Joly D.L."/>
            <person name="Labbe C."/>
            <person name="Teichmann B."/>
            <person name="Linning R."/>
            <person name="Belzile F."/>
            <person name="Bakkeren G."/>
            <person name="Belanger R.R."/>
        </authorList>
    </citation>
    <scope>NUCLEOTIDE SEQUENCE [LARGE SCALE GENOMIC DNA]</scope>
    <source>
        <strain evidence="6 7">PF-1</strain>
    </source>
</reference>
<dbReference type="InterPro" id="IPR023352">
    <property type="entry name" value="MAPEG-like_dom_sf"/>
</dbReference>
<dbReference type="Pfam" id="PF01124">
    <property type="entry name" value="MAPEG"/>
    <property type="match status" value="1"/>
</dbReference>
<dbReference type="KEGG" id="pfp:PFL1_06311"/>
<dbReference type="OrthoDB" id="2122304at2759"/>
<dbReference type="Proteomes" id="UP000053664">
    <property type="component" value="Unassembled WGS sequence"/>
</dbReference>
<organism evidence="6 7">
    <name type="scientific">Pseudozyma flocculosa PF-1</name>
    <dbReference type="NCBI Taxonomy" id="1277687"/>
    <lineage>
        <taxon>Eukaryota</taxon>
        <taxon>Fungi</taxon>
        <taxon>Dikarya</taxon>
        <taxon>Basidiomycota</taxon>
        <taxon>Ustilaginomycotina</taxon>
        <taxon>Ustilaginomycetes</taxon>
        <taxon>Ustilaginales</taxon>
        <taxon>Ustilaginaceae</taxon>
        <taxon>Pseudozyma</taxon>
    </lineage>
</organism>
<dbReference type="InterPro" id="IPR001129">
    <property type="entry name" value="Membr-assoc_MAPEG"/>
</dbReference>
<evidence type="ECO:0000313" key="6">
    <source>
        <dbReference type="EMBL" id="EPQ26103.1"/>
    </source>
</evidence>
<dbReference type="Gene3D" id="1.20.120.550">
    <property type="entry name" value="Membrane associated eicosanoid/glutathione metabolism-like domain"/>
    <property type="match status" value="1"/>
</dbReference>
<name>A0A061H1D7_9BASI</name>
<dbReference type="PANTHER" id="PTHR35371">
    <property type="entry name" value="INNER MEMBRANE PROTEIN"/>
    <property type="match status" value="1"/>
</dbReference>
<dbReference type="HOGENOM" id="CLU_110778_0_2_1"/>
<accession>A0A061H1D7</accession>
<evidence type="ECO:0000256" key="4">
    <source>
        <dbReference type="ARBA" id="ARBA00023136"/>
    </source>
</evidence>
<dbReference type="GO" id="GO:0016020">
    <property type="term" value="C:membrane"/>
    <property type="evidence" value="ECO:0007669"/>
    <property type="project" value="UniProtKB-SubCell"/>
</dbReference>
<evidence type="ECO:0000313" key="7">
    <source>
        <dbReference type="Proteomes" id="UP000053664"/>
    </source>
</evidence>
<dbReference type="SUPFAM" id="SSF161084">
    <property type="entry name" value="MAPEG domain-like"/>
    <property type="match status" value="1"/>
</dbReference>
<dbReference type="GeneID" id="19320389"/>
<keyword evidence="2 5" id="KW-0812">Transmembrane</keyword>
<dbReference type="AlphaFoldDB" id="A0A061H1D7"/>
<proteinExistence type="predicted"/>
<sequence length="159" mass="17345">MSFLSPAAFFASFQSNAHNLSFYTIPAAWALAIAPHFYAVSLSKGKFTNSSPRQYLADIIKKENKTADDKKYVRAEAANANGFENLAFFASAVIAGNIAGVPAHELNALSFGYLFSRAIFNYLYITVEDETKATLRSASFLAGIGMIFTLFIRAGNKAF</sequence>
<protein>
    <submittedName>
        <fullName evidence="6">Uncharacterized protein</fullName>
    </submittedName>
</protein>